<dbReference type="PANTHER" id="PTHR30069">
    <property type="entry name" value="TONB-DEPENDENT OUTER MEMBRANE RECEPTOR"/>
    <property type="match status" value="1"/>
</dbReference>
<evidence type="ECO:0000256" key="4">
    <source>
        <dbReference type="ARBA" id="ARBA00022692"/>
    </source>
</evidence>
<keyword evidence="15" id="KW-1185">Reference proteome</keyword>
<feature type="domain" description="TonB-dependent receptor plug" evidence="13">
    <location>
        <begin position="148"/>
        <end position="224"/>
    </location>
</feature>
<feature type="chain" id="PRO_5018731589" evidence="11">
    <location>
        <begin position="23"/>
        <end position="776"/>
    </location>
</feature>
<feature type="domain" description="TonB-dependent receptor-like beta-barrel" evidence="12">
    <location>
        <begin position="297"/>
        <end position="734"/>
    </location>
</feature>
<dbReference type="RefSeq" id="WP_127707677.1">
    <property type="nucleotide sequence ID" value="NZ_SACK01000010.1"/>
</dbReference>
<dbReference type="SUPFAM" id="SSF56935">
    <property type="entry name" value="Porins"/>
    <property type="match status" value="1"/>
</dbReference>
<comment type="caution">
    <text evidence="14">The sequence shown here is derived from an EMBL/GenBank/DDBJ whole genome shotgun (WGS) entry which is preliminary data.</text>
</comment>
<dbReference type="GO" id="GO:0015344">
    <property type="term" value="F:siderophore uptake transmembrane transporter activity"/>
    <property type="evidence" value="ECO:0007669"/>
    <property type="project" value="TreeGrafter"/>
</dbReference>
<evidence type="ECO:0000259" key="12">
    <source>
        <dbReference type="Pfam" id="PF00593"/>
    </source>
</evidence>
<dbReference type="Proteomes" id="UP000282759">
    <property type="component" value="Unassembled WGS sequence"/>
</dbReference>
<dbReference type="InterPro" id="IPR037066">
    <property type="entry name" value="Plug_dom_sf"/>
</dbReference>
<evidence type="ECO:0000256" key="11">
    <source>
        <dbReference type="SAM" id="SignalP"/>
    </source>
</evidence>
<comment type="subcellular location">
    <subcellularLocation>
        <location evidence="1">Cell outer membrane</location>
        <topology evidence="1">Multi-pass membrane protein</topology>
    </subcellularLocation>
</comment>
<dbReference type="Gene3D" id="2.170.130.10">
    <property type="entry name" value="TonB-dependent receptor, plug domain"/>
    <property type="match status" value="1"/>
</dbReference>
<comment type="similarity">
    <text evidence="10">Belongs to the TonB-dependent receptor family.</text>
</comment>
<organism evidence="14 15">
    <name type="scientific">Mucilaginibacter limnophilus</name>
    <dbReference type="NCBI Taxonomy" id="1932778"/>
    <lineage>
        <taxon>Bacteria</taxon>
        <taxon>Pseudomonadati</taxon>
        <taxon>Bacteroidota</taxon>
        <taxon>Sphingobacteriia</taxon>
        <taxon>Sphingobacteriales</taxon>
        <taxon>Sphingobacteriaceae</taxon>
        <taxon>Mucilaginibacter</taxon>
    </lineage>
</organism>
<accession>A0A3S2UJ27</accession>
<keyword evidence="2" id="KW-0813">Transport</keyword>
<evidence type="ECO:0000256" key="8">
    <source>
        <dbReference type="ARBA" id="ARBA00023170"/>
    </source>
</evidence>
<dbReference type="PANTHER" id="PTHR30069:SF29">
    <property type="entry name" value="HEMOGLOBIN AND HEMOGLOBIN-HAPTOGLOBIN-BINDING PROTEIN 1-RELATED"/>
    <property type="match status" value="1"/>
</dbReference>
<dbReference type="Pfam" id="PF07715">
    <property type="entry name" value="Plug"/>
    <property type="match status" value="1"/>
</dbReference>
<keyword evidence="7 10" id="KW-0472">Membrane</keyword>
<dbReference type="InterPro" id="IPR036942">
    <property type="entry name" value="Beta-barrel_TonB_sf"/>
</dbReference>
<dbReference type="Gene3D" id="2.40.170.20">
    <property type="entry name" value="TonB-dependent receptor, beta-barrel domain"/>
    <property type="match status" value="1"/>
</dbReference>
<gene>
    <name evidence="14" type="ORF">EOD41_18350</name>
</gene>
<keyword evidence="8 14" id="KW-0675">Receptor</keyword>
<dbReference type="InterPro" id="IPR039426">
    <property type="entry name" value="TonB-dep_rcpt-like"/>
</dbReference>
<dbReference type="EMBL" id="SACK01000010">
    <property type="protein sequence ID" value="RVT98049.1"/>
    <property type="molecule type" value="Genomic_DNA"/>
</dbReference>
<evidence type="ECO:0000256" key="10">
    <source>
        <dbReference type="RuleBase" id="RU003357"/>
    </source>
</evidence>
<sequence>MQKRHFYPLLLLLSLFISSAFAQNRYTVSGTIRDAASGETLIGATVRIQGAGGQSAGAANAYGFYSLTNTAGDYTVTVSFTGYQTYTKNITLNGDIKLNIELQGGSELQEVVITATDRKDENVRSPQMGLDKLNMKDLDNIPVIFGEKDVLKTIQLLPGVKSGGEGTTGFFVRGGAADQNLILLDEAVVYNSSHLLGFFSTFNADAIKDVGLYKGGMPAQYGGRLSSVLDVKMQDGNNKEFGVEGGIGLIASRIKVEGPIVKNRGSFMLSARRTYIDLLLQASPDSAIKGNTLNFYDINAKANYKFDDKNTIYLSGYFGRDNIGIKNLFANDWGNTTLTVRLNHVFNNRLFSNTSFIFNKYNYSISLLDEDNNVTATSLIRDFNLKEDLQYFSDKHTVRFGAQATHHRIAPSDITTDGKSSFNPLSIDNRYGLEIAAYISDEWKVTDRLSFLYGLRMSGFSLLGPGTFNTYDADGEVTSSKNYRSGQFVKSYFYPEPRFSASYNLNDENSIKASYNRNTQNIHILTNANTSSPTDQYVMSSNNIKPEIADQVAAGYFKNADNNTFEFSAELYYKWMQNQIDYKNGAQLIANANVESELLYGKGRAYGLELYAKKTKGRLTGWISYTLSKTERQFDGINNGSYYPARQDRTHDLALVGIFNLNKRWSLSANYIYNTGNAVTYPAGKYNVGGLTTYYYTDRNANRMPHTERLDISATIKAKETKKFKSSWSISIYNALNRKNPYAIQFRDKENDPTRTEAVQIALFGIIPSVTWNFSF</sequence>
<keyword evidence="6 10" id="KW-0798">TonB box</keyword>
<proteinExistence type="inferred from homology"/>
<dbReference type="GO" id="GO:0044718">
    <property type="term" value="P:siderophore transmembrane transport"/>
    <property type="evidence" value="ECO:0007669"/>
    <property type="project" value="TreeGrafter"/>
</dbReference>
<keyword evidence="5 11" id="KW-0732">Signal</keyword>
<keyword evidence="4" id="KW-0812">Transmembrane</keyword>
<evidence type="ECO:0000256" key="9">
    <source>
        <dbReference type="ARBA" id="ARBA00023237"/>
    </source>
</evidence>
<dbReference type="Pfam" id="PF13715">
    <property type="entry name" value="CarbopepD_reg_2"/>
    <property type="match status" value="1"/>
</dbReference>
<dbReference type="GO" id="GO:0009279">
    <property type="term" value="C:cell outer membrane"/>
    <property type="evidence" value="ECO:0007669"/>
    <property type="project" value="UniProtKB-SubCell"/>
</dbReference>
<dbReference type="InterPro" id="IPR012910">
    <property type="entry name" value="Plug_dom"/>
</dbReference>
<evidence type="ECO:0000259" key="13">
    <source>
        <dbReference type="Pfam" id="PF07715"/>
    </source>
</evidence>
<dbReference type="Pfam" id="PF00593">
    <property type="entry name" value="TonB_dep_Rec_b-barrel"/>
    <property type="match status" value="1"/>
</dbReference>
<evidence type="ECO:0000256" key="5">
    <source>
        <dbReference type="ARBA" id="ARBA00022729"/>
    </source>
</evidence>
<evidence type="ECO:0000256" key="3">
    <source>
        <dbReference type="ARBA" id="ARBA00022452"/>
    </source>
</evidence>
<protein>
    <submittedName>
        <fullName evidence="14">TonB-dependent receptor</fullName>
    </submittedName>
</protein>
<evidence type="ECO:0000313" key="14">
    <source>
        <dbReference type="EMBL" id="RVT98049.1"/>
    </source>
</evidence>
<evidence type="ECO:0000256" key="1">
    <source>
        <dbReference type="ARBA" id="ARBA00004571"/>
    </source>
</evidence>
<dbReference type="SUPFAM" id="SSF49464">
    <property type="entry name" value="Carboxypeptidase regulatory domain-like"/>
    <property type="match status" value="1"/>
</dbReference>
<feature type="signal peptide" evidence="11">
    <location>
        <begin position="1"/>
        <end position="22"/>
    </location>
</feature>
<keyword evidence="3" id="KW-1134">Transmembrane beta strand</keyword>
<dbReference type="OrthoDB" id="9803050at2"/>
<dbReference type="InterPro" id="IPR008969">
    <property type="entry name" value="CarboxyPept-like_regulatory"/>
</dbReference>
<dbReference type="InterPro" id="IPR000531">
    <property type="entry name" value="Beta-barrel_TonB"/>
</dbReference>
<evidence type="ECO:0000256" key="2">
    <source>
        <dbReference type="ARBA" id="ARBA00022448"/>
    </source>
</evidence>
<evidence type="ECO:0000256" key="7">
    <source>
        <dbReference type="ARBA" id="ARBA00023136"/>
    </source>
</evidence>
<reference evidence="14 15" key="1">
    <citation type="submission" date="2019-01" db="EMBL/GenBank/DDBJ databases">
        <authorList>
            <person name="Chen W.-M."/>
        </authorList>
    </citation>
    <scope>NUCLEOTIDE SEQUENCE [LARGE SCALE GENOMIC DNA]</scope>
    <source>
        <strain evidence="14 15">YBJ-36</strain>
    </source>
</reference>
<name>A0A3S2UJ27_9SPHI</name>
<dbReference type="AlphaFoldDB" id="A0A3S2UJ27"/>
<keyword evidence="9" id="KW-0998">Cell outer membrane</keyword>
<evidence type="ECO:0000313" key="15">
    <source>
        <dbReference type="Proteomes" id="UP000282759"/>
    </source>
</evidence>
<dbReference type="Gene3D" id="2.60.40.1120">
    <property type="entry name" value="Carboxypeptidase-like, regulatory domain"/>
    <property type="match status" value="1"/>
</dbReference>
<evidence type="ECO:0000256" key="6">
    <source>
        <dbReference type="ARBA" id="ARBA00023077"/>
    </source>
</evidence>